<keyword evidence="2" id="KW-0812">Transmembrane</keyword>
<dbReference type="Gene3D" id="2.20.200.10">
    <property type="entry name" value="Outer membrane efflux proteins (OEP)"/>
    <property type="match status" value="1"/>
</dbReference>
<dbReference type="NCBIfam" id="TIGR01845">
    <property type="entry name" value="outer_NodT"/>
    <property type="match status" value="1"/>
</dbReference>
<evidence type="ECO:0000256" key="2">
    <source>
        <dbReference type="RuleBase" id="RU362097"/>
    </source>
</evidence>
<dbReference type="PANTHER" id="PTHR30203">
    <property type="entry name" value="OUTER MEMBRANE CATION EFFLUX PROTEIN"/>
    <property type="match status" value="1"/>
</dbReference>
<evidence type="ECO:0000256" key="1">
    <source>
        <dbReference type="ARBA" id="ARBA00007613"/>
    </source>
</evidence>
<evidence type="ECO:0000313" key="3">
    <source>
        <dbReference type="EMBL" id="AZQ54016.1"/>
    </source>
</evidence>
<dbReference type="GO" id="GO:0015562">
    <property type="term" value="F:efflux transmembrane transporter activity"/>
    <property type="evidence" value="ECO:0007669"/>
    <property type="project" value="InterPro"/>
</dbReference>
<sequence>MKPASRRAFSPSRLSHPSRAAGRSALAAAALLVAGCAAGPDFRAPDAPATQHYTRDEAPTTTAGTGGPGGDAQTFAPAAHTLRRWWTRFGSEPLNRLVDTAWQNSPTLAEARARLDEARQNHAAQAGATMLPRVDANLSATREKVDVAAFGLPATVPNPGPFTLYDASVNVSYVLDVFGGNRRALEALRAQVDYQAYVFDAARLTLAANVVATAILRASLAQQVALTRQLVDAQTRQLRIVDARFAAGGVSRADVHAQRALLAQTQASLPPLAARFAQAGHRLAILLGAPPSAAELPDLTLDALDLPRTIPVALPSTLARERPDIRAAEAMLHQASANVGVATANLYPRFSISAGIGSERTRIADIVSGLNVWNVGLGLTQPLFHGGELRAKKRAAEAAYDAAFASYRETVLQALQQVADAMRAVEHDAAELQARDTAAREAAASNAIAGGRYAAGGISTFALLDAQRQALQTALDRTRAQTDRLADTAALFQALAGNWKDDSAE</sequence>
<dbReference type="SUPFAM" id="SSF56954">
    <property type="entry name" value="Outer membrane efflux proteins (OEP)"/>
    <property type="match status" value="1"/>
</dbReference>
<dbReference type="Proteomes" id="UP000277191">
    <property type="component" value="Chromosome 3"/>
</dbReference>
<dbReference type="Pfam" id="PF02321">
    <property type="entry name" value="OEP"/>
    <property type="match status" value="2"/>
</dbReference>
<comment type="similarity">
    <text evidence="1 2">Belongs to the outer membrane factor (OMF) (TC 1.B.17) family.</text>
</comment>
<evidence type="ECO:0000313" key="4">
    <source>
        <dbReference type="Proteomes" id="UP000277191"/>
    </source>
</evidence>
<dbReference type="PANTHER" id="PTHR30203:SF33">
    <property type="entry name" value="BLR4455 PROTEIN"/>
    <property type="match status" value="1"/>
</dbReference>
<dbReference type="InterPro" id="IPR003423">
    <property type="entry name" value="OMP_efflux"/>
</dbReference>
<gene>
    <name evidence="3" type="ORF">D5R55_23930</name>
</gene>
<keyword evidence="2" id="KW-1134">Transmembrane beta strand</keyword>
<dbReference type="RefSeq" id="WP_126366490.1">
    <property type="nucleotide sequence ID" value="NZ_CP034547.1"/>
</dbReference>
<dbReference type="InterPro" id="IPR010131">
    <property type="entry name" value="MdtP/NodT-like"/>
</dbReference>
<dbReference type="AlphaFoldDB" id="A0A3Q9FBG6"/>
<dbReference type="Gene3D" id="1.20.1600.10">
    <property type="entry name" value="Outer membrane efflux proteins (OEP)"/>
    <property type="match status" value="1"/>
</dbReference>
<keyword evidence="2" id="KW-0472">Membrane</keyword>
<proteinExistence type="inferred from homology"/>
<keyword evidence="2" id="KW-0564">Palmitate</keyword>
<dbReference type="EMBL" id="CP034547">
    <property type="protein sequence ID" value="AZQ54016.1"/>
    <property type="molecule type" value="Genomic_DNA"/>
</dbReference>
<reference evidence="3 4" key="1">
    <citation type="submission" date="2018-12" db="EMBL/GenBank/DDBJ databases">
        <title>Cadmium resistance mechanism in endophytic bacteria Burkholderia cenocepacia YG-3.</title>
        <authorList>
            <person name="Zhang X."/>
            <person name="Wang X."/>
            <person name="Zhu Y."/>
        </authorList>
    </citation>
    <scope>NUCLEOTIDE SEQUENCE [LARGE SCALE GENOMIC DNA]</scope>
    <source>
        <strain evidence="3 4">YG-3</strain>
    </source>
</reference>
<comment type="subcellular location">
    <subcellularLocation>
        <location evidence="2">Cell membrane</location>
        <topology evidence="2">Lipid-anchor</topology>
    </subcellularLocation>
</comment>
<keyword evidence="2" id="KW-0449">Lipoprotein</keyword>
<name>A0A3Q9FBG6_9BURK</name>
<accession>A0A3Q9FBG6</accession>
<protein>
    <submittedName>
        <fullName evidence="3">Efflux transporter outer membrane subunit</fullName>
    </submittedName>
</protein>
<organism evidence="3 4">
    <name type="scientific">Burkholderia cenocepacia</name>
    <dbReference type="NCBI Taxonomy" id="95486"/>
    <lineage>
        <taxon>Bacteria</taxon>
        <taxon>Pseudomonadati</taxon>
        <taxon>Pseudomonadota</taxon>
        <taxon>Betaproteobacteria</taxon>
        <taxon>Burkholderiales</taxon>
        <taxon>Burkholderiaceae</taxon>
        <taxon>Burkholderia</taxon>
        <taxon>Burkholderia cepacia complex</taxon>
    </lineage>
</organism>
<dbReference type="GO" id="GO:0005886">
    <property type="term" value="C:plasma membrane"/>
    <property type="evidence" value="ECO:0007669"/>
    <property type="project" value="UniProtKB-SubCell"/>
</dbReference>